<dbReference type="PANTHER" id="PTHR13523">
    <property type="entry name" value="COILED-COIL-HELIX-COILED-COIL-HELIX DOMAIN CONTAINING 2/NUR77"/>
    <property type="match status" value="1"/>
</dbReference>
<keyword evidence="1" id="KW-1015">Disulfide bond</keyword>
<dbReference type="SUPFAM" id="SSF47072">
    <property type="entry name" value="Cysteine alpha-hairpin motif"/>
    <property type="match status" value="1"/>
</dbReference>
<feature type="domain" description="CHCH" evidence="3">
    <location>
        <begin position="101"/>
        <end position="134"/>
    </location>
</feature>
<dbReference type="Proteomes" id="UP000604825">
    <property type="component" value="Unassembled WGS sequence"/>
</dbReference>
<dbReference type="EMBL" id="CAJGYO010000001">
    <property type="protein sequence ID" value="CAD6206195.1"/>
    <property type="molecule type" value="Genomic_DNA"/>
</dbReference>
<accession>A0A811MGS5</accession>
<gene>
    <name evidence="4" type="ORF">NCGR_LOCUS3933</name>
</gene>
<evidence type="ECO:0000256" key="1">
    <source>
        <dbReference type="ARBA" id="ARBA00023157"/>
    </source>
</evidence>
<evidence type="ECO:0000313" key="4">
    <source>
        <dbReference type="EMBL" id="CAD6206195.1"/>
    </source>
</evidence>
<dbReference type="InterPro" id="IPR055304">
    <property type="entry name" value="CHCHD2/10-like"/>
</dbReference>
<sequence>MARRSSGRSAPRPAPRAAPVRNPPQPARQAPPPAPVRDGGGSILGGIGSTIAQGMAFGTGSAMAHRAVDAVMGPRTIQHETVVSEAAAAAPAAPAMNTDACGIHSKAFQDCLNNYGSEISKCQFYLDMLNECRRGGVSA</sequence>
<protein>
    <recommendedName>
        <fullName evidence="3">CHCH domain-containing protein</fullName>
    </recommendedName>
</protein>
<dbReference type="OrthoDB" id="1106148at2759"/>
<proteinExistence type="predicted"/>
<dbReference type="AlphaFoldDB" id="A0A811MGS5"/>
<dbReference type="GO" id="GO:0005739">
    <property type="term" value="C:mitochondrion"/>
    <property type="evidence" value="ECO:0007669"/>
    <property type="project" value="TreeGrafter"/>
</dbReference>
<dbReference type="PANTHER" id="PTHR13523:SF2">
    <property type="entry name" value="COILED-COIL-HELIX-COILED-COIL-HELIX DOMAIN CONTAINING 2, ISOFORM A-RELATED"/>
    <property type="match status" value="1"/>
</dbReference>
<dbReference type="InterPro" id="IPR009069">
    <property type="entry name" value="Cys_alpha_HP_mot_SF"/>
</dbReference>
<dbReference type="GO" id="GO:0007005">
    <property type="term" value="P:mitochondrion organization"/>
    <property type="evidence" value="ECO:0007669"/>
    <property type="project" value="InterPro"/>
</dbReference>
<feature type="region of interest" description="Disordered" evidence="2">
    <location>
        <begin position="1"/>
        <end position="45"/>
    </location>
</feature>
<name>A0A811MGS5_9POAL</name>
<feature type="compositionally biased region" description="Pro residues" evidence="2">
    <location>
        <begin position="12"/>
        <end position="35"/>
    </location>
</feature>
<organism evidence="4 5">
    <name type="scientific">Miscanthus lutarioriparius</name>
    <dbReference type="NCBI Taxonomy" id="422564"/>
    <lineage>
        <taxon>Eukaryota</taxon>
        <taxon>Viridiplantae</taxon>
        <taxon>Streptophyta</taxon>
        <taxon>Embryophyta</taxon>
        <taxon>Tracheophyta</taxon>
        <taxon>Spermatophyta</taxon>
        <taxon>Magnoliopsida</taxon>
        <taxon>Liliopsida</taxon>
        <taxon>Poales</taxon>
        <taxon>Poaceae</taxon>
        <taxon>PACMAD clade</taxon>
        <taxon>Panicoideae</taxon>
        <taxon>Andropogonodae</taxon>
        <taxon>Andropogoneae</taxon>
        <taxon>Saccharinae</taxon>
        <taxon>Miscanthus</taxon>
    </lineage>
</organism>
<comment type="caution">
    <text evidence="4">The sequence shown here is derived from an EMBL/GenBank/DDBJ whole genome shotgun (WGS) entry which is preliminary data.</text>
</comment>
<evidence type="ECO:0000256" key="2">
    <source>
        <dbReference type="SAM" id="MobiDB-lite"/>
    </source>
</evidence>
<evidence type="ECO:0000313" key="5">
    <source>
        <dbReference type="Proteomes" id="UP000604825"/>
    </source>
</evidence>
<keyword evidence="5" id="KW-1185">Reference proteome</keyword>
<dbReference type="Pfam" id="PF06747">
    <property type="entry name" value="CHCH"/>
    <property type="match status" value="1"/>
</dbReference>
<dbReference type="GO" id="GO:0005634">
    <property type="term" value="C:nucleus"/>
    <property type="evidence" value="ECO:0007669"/>
    <property type="project" value="TreeGrafter"/>
</dbReference>
<reference evidence="4" key="1">
    <citation type="submission" date="2020-10" db="EMBL/GenBank/DDBJ databases">
        <authorList>
            <person name="Han B."/>
            <person name="Lu T."/>
            <person name="Zhao Q."/>
            <person name="Huang X."/>
            <person name="Zhao Y."/>
        </authorList>
    </citation>
    <scope>NUCLEOTIDE SEQUENCE</scope>
</reference>
<dbReference type="InterPro" id="IPR010625">
    <property type="entry name" value="CHCH"/>
</dbReference>
<evidence type="ECO:0000259" key="3">
    <source>
        <dbReference type="Pfam" id="PF06747"/>
    </source>
</evidence>